<evidence type="ECO:0000259" key="2">
    <source>
        <dbReference type="Pfam" id="PF13462"/>
    </source>
</evidence>
<keyword evidence="5" id="KW-1185">Reference proteome</keyword>
<evidence type="ECO:0000313" key="6">
    <source>
        <dbReference type="Proteomes" id="UP000517765"/>
    </source>
</evidence>
<accession>A0A5P0YJW2</accession>
<dbReference type="InterPro" id="IPR012336">
    <property type="entry name" value="Thioredoxin-like_fold"/>
</dbReference>
<dbReference type="Pfam" id="PF13462">
    <property type="entry name" value="Thioredoxin_4"/>
    <property type="match status" value="1"/>
</dbReference>
<reference evidence="4 5" key="1">
    <citation type="submission" date="2019-10" db="EMBL/GenBank/DDBJ databases">
        <title>Streptomyces sp. nov., a novel actinobacterium isolated from alkaline environment.</title>
        <authorList>
            <person name="Golinska P."/>
        </authorList>
    </citation>
    <scope>NUCLEOTIDE SEQUENCE [LARGE SCALE GENOMIC DNA]</scope>
    <source>
        <strain evidence="4 5">OF1</strain>
    </source>
</reference>
<organism evidence="4 5">
    <name type="scientific">Streptomyces alkaliterrae</name>
    <dbReference type="NCBI Taxonomy" id="2213162"/>
    <lineage>
        <taxon>Bacteria</taxon>
        <taxon>Bacillati</taxon>
        <taxon>Actinomycetota</taxon>
        <taxon>Actinomycetes</taxon>
        <taxon>Kitasatosporales</taxon>
        <taxon>Streptomycetaceae</taxon>
        <taxon>Streptomyces</taxon>
    </lineage>
</organism>
<reference evidence="3" key="3">
    <citation type="journal article" name="Syst. Appl. Microbiol.">
        <title>Streptomyces alkaliterrae sp. nov., isolated from an alkaline soil, and emended descriptions of Streptomyces alkaliphilus, Streptomyces calidiresistens and Streptomyces durbertensis.</title>
        <authorList>
            <person name="Swiecimska M."/>
            <person name="Golinska P."/>
            <person name="Nouioui I."/>
            <person name="Wypij M."/>
            <person name="Rai M."/>
            <person name="Sangal V."/>
            <person name="Goodfellow M."/>
        </authorList>
    </citation>
    <scope>NUCLEOTIDE SEQUENCE</scope>
    <source>
        <strain evidence="3">OF8</strain>
    </source>
</reference>
<feature type="region of interest" description="Disordered" evidence="1">
    <location>
        <begin position="1"/>
        <end position="28"/>
    </location>
</feature>
<dbReference type="EMBL" id="JABJXA010000272">
    <property type="protein sequence ID" value="MBB1262182.1"/>
    <property type="molecule type" value="Genomic_DNA"/>
</dbReference>
<proteinExistence type="predicted"/>
<reference evidence="6" key="2">
    <citation type="submission" date="2020-05" db="EMBL/GenBank/DDBJ databases">
        <title>Classification of alakaliphilic streptomycetes isolated from an alkaline soil next to Lonar Crater, India and a proposal for the recognition of Streptomyces alkaliterrae sp. nov.</title>
        <authorList>
            <person name="Golinska P."/>
        </authorList>
    </citation>
    <scope>NUCLEOTIDE SEQUENCE [LARGE SCALE GENOMIC DNA]</scope>
    <source>
        <strain evidence="6">OF8</strain>
    </source>
</reference>
<dbReference type="EMBL" id="VJYK02000005">
    <property type="protein sequence ID" value="MQS00528.1"/>
    <property type="molecule type" value="Genomic_DNA"/>
</dbReference>
<name>A0A5P0YJW2_9ACTN</name>
<gene>
    <name evidence="4" type="ORF">FNX44_001255</name>
    <name evidence="3" type="ORF">H3147_25730</name>
</gene>
<sequence length="270" mass="29309">MSKRNSQEAKRVARERLRAEREKEAKKAKMRRQLGVAGAVVAALAVMGGIGFAVTKMLEDEYWDAAAKKDLVAPANTSGKDGLTVLLGDKDAPKTLELYEDPRCPGCAGFEQNAGAELKKGMTEGKYNVEFYGANFLDNRIGGDGSKNAMSALGAALNVSPDAFMAFKAAMYSDEFHPDEGGDPFGDDDYLIKIGDSVPELKGNKQFAKDVRDGTFDRWGLEQAKIFNERNIGSTPTLRYDGKPIIDESTQSIPSNPEALKTAIDKAIKD</sequence>
<dbReference type="Proteomes" id="UP000320857">
    <property type="component" value="Unassembled WGS sequence"/>
</dbReference>
<dbReference type="InterPro" id="IPR036249">
    <property type="entry name" value="Thioredoxin-like_sf"/>
</dbReference>
<evidence type="ECO:0000313" key="4">
    <source>
        <dbReference type="EMBL" id="MQS00528.1"/>
    </source>
</evidence>
<dbReference type="RefSeq" id="WP_143646009.1">
    <property type="nucleotide sequence ID" value="NZ_JABJXA010000272.1"/>
</dbReference>
<evidence type="ECO:0000313" key="5">
    <source>
        <dbReference type="Proteomes" id="UP000320857"/>
    </source>
</evidence>
<comment type="caution">
    <text evidence="4">The sequence shown here is derived from an EMBL/GenBank/DDBJ whole genome shotgun (WGS) entry which is preliminary data.</text>
</comment>
<evidence type="ECO:0000313" key="3">
    <source>
        <dbReference type="EMBL" id="MBB1262182.1"/>
    </source>
</evidence>
<feature type="compositionally biased region" description="Basic and acidic residues" evidence="1">
    <location>
        <begin position="1"/>
        <end position="27"/>
    </location>
</feature>
<evidence type="ECO:0000256" key="1">
    <source>
        <dbReference type="SAM" id="MobiDB-lite"/>
    </source>
</evidence>
<dbReference type="Proteomes" id="UP000517765">
    <property type="component" value="Unassembled WGS sequence"/>
</dbReference>
<feature type="region of interest" description="Disordered" evidence="1">
    <location>
        <begin position="242"/>
        <end position="270"/>
    </location>
</feature>
<dbReference type="OrthoDB" id="4135024at2"/>
<dbReference type="SUPFAM" id="SSF52833">
    <property type="entry name" value="Thioredoxin-like"/>
    <property type="match status" value="1"/>
</dbReference>
<dbReference type="Gene3D" id="3.40.30.10">
    <property type="entry name" value="Glutaredoxin"/>
    <property type="match status" value="1"/>
</dbReference>
<protein>
    <submittedName>
        <fullName evidence="4">Thioredoxin domain-containing protein</fullName>
    </submittedName>
</protein>
<feature type="domain" description="Thioredoxin-like fold" evidence="2">
    <location>
        <begin position="84"/>
        <end position="266"/>
    </location>
</feature>
<dbReference type="AlphaFoldDB" id="A0A5P0YJW2"/>